<evidence type="ECO:0000313" key="2">
    <source>
        <dbReference type="EMBL" id="SDQ96669.1"/>
    </source>
</evidence>
<keyword evidence="3" id="KW-1185">Reference proteome</keyword>
<keyword evidence="1" id="KW-0472">Membrane</keyword>
<dbReference type="STRING" id="995062.SAMN04489718_2877"/>
<accession>A0A1H1F785</accession>
<feature type="transmembrane region" description="Helical" evidence="1">
    <location>
        <begin position="48"/>
        <end position="70"/>
    </location>
</feature>
<dbReference type="AlphaFoldDB" id="A0A1H1F785"/>
<protein>
    <recommendedName>
        <fullName evidence="4">TadE-like protein</fullName>
    </recommendedName>
</protein>
<evidence type="ECO:0008006" key="4">
    <source>
        <dbReference type="Google" id="ProtNLM"/>
    </source>
</evidence>
<name>A0A1H1F785_9ACTN</name>
<proteinExistence type="predicted"/>
<dbReference type="InterPro" id="IPR049790">
    <property type="entry name" value="Rv3655c/TadE"/>
</dbReference>
<gene>
    <name evidence="2" type="ORF">SAMN04489718_2877</name>
</gene>
<reference evidence="3" key="1">
    <citation type="submission" date="2016-10" db="EMBL/GenBank/DDBJ databases">
        <authorList>
            <person name="Varghese N."/>
            <person name="Submissions S."/>
        </authorList>
    </citation>
    <scope>NUCLEOTIDE SEQUENCE [LARGE SCALE GENOMIC DNA]</scope>
    <source>
        <strain evidence="3">DSM 45459</strain>
    </source>
</reference>
<sequence>MNAGGGASARSGSGAEFGEVDLRCAGDRRSARGRAGTAADAGTVTVEAALGICSVVLVFALAAGGLAAVITQLRCTDAAVEIARLTARGDTDAVGERVGAILPEGADFEVTEHGERISVSVSAPPVGRLVPGRLRAEAHAVLEPGVDGSVAGRRGVDREHPG</sequence>
<evidence type="ECO:0000256" key="1">
    <source>
        <dbReference type="SAM" id="Phobius"/>
    </source>
</evidence>
<organism evidence="2 3">
    <name type="scientific">Actinopolyspora saharensis</name>
    <dbReference type="NCBI Taxonomy" id="995062"/>
    <lineage>
        <taxon>Bacteria</taxon>
        <taxon>Bacillati</taxon>
        <taxon>Actinomycetota</taxon>
        <taxon>Actinomycetes</taxon>
        <taxon>Actinopolysporales</taxon>
        <taxon>Actinopolysporaceae</taxon>
        <taxon>Actinopolyspora</taxon>
    </lineage>
</organism>
<keyword evidence="1" id="KW-1133">Transmembrane helix</keyword>
<evidence type="ECO:0000313" key="3">
    <source>
        <dbReference type="Proteomes" id="UP000199301"/>
    </source>
</evidence>
<dbReference type="NCBIfam" id="NF041390">
    <property type="entry name" value="TadE_Rv3655c"/>
    <property type="match status" value="1"/>
</dbReference>
<dbReference type="RefSeq" id="WP_245695824.1">
    <property type="nucleotide sequence ID" value="NZ_FNKO01000002.1"/>
</dbReference>
<dbReference type="Proteomes" id="UP000199301">
    <property type="component" value="Unassembled WGS sequence"/>
</dbReference>
<dbReference type="EMBL" id="FNKO01000002">
    <property type="protein sequence ID" value="SDQ96669.1"/>
    <property type="molecule type" value="Genomic_DNA"/>
</dbReference>
<keyword evidence="1" id="KW-0812">Transmembrane</keyword>